<proteinExistence type="predicted"/>
<comment type="caution">
    <text evidence="2">The sequence shown here is derived from an EMBL/GenBank/DDBJ whole genome shotgun (WGS) entry which is preliminary data.</text>
</comment>
<feature type="region of interest" description="Disordered" evidence="1">
    <location>
        <begin position="1"/>
        <end position="23"/>
    </location>
</feature>
<accession>A0A1R3I836</accession>
<keyword evidence="3" id="KW-1185">Reference proteome</keyword>
<name>A0A1R3I836_COCAP</name>
<dbReference type="Proteomes" id="UP000188268">
    <property type="component" value="Unassembled WGS sequence"/>
</dbReference>
<organism evidence="2 3">
    <name type="scientific">Corchorus capsularis</name>
    <name type="common">Jute</name>
    <dbReference type="NCBI Taxonomy" id="210143"/>
    <lineage>
        <taxon>Eukaryota</taxon>
        <taxon>Viridiplantae</taxon>
        <taxon>Streptophyta</taxon>
        <taxon>Embryophyta</taxon>
        <taxon>Tracheophyta</taxon>
        <taxon>Spermatophyta</taxon>
        <taxon>Magnoliopsida</taxon>
        <taxon>eudicotyledons</taxon>
        <taxon>Gunneridae</taxon>
        <taxon>Pentapetalae</taxon>
        <taxon>rosids</taxon>
        <taxon>malvids</taxon>
        <taxon>Malvales</taxon>
        <taxon>Malvaceae</taxon>
        <taxon>Grewioideae</taxon>
        <taxon>Apeibeae</taxon>
        <taxon>Corchorus</taxon>
    </lineage>
</organism>
<feature type="compositionally biased region" description="Polar residues" evidence="1">
    <location>
        <begin position="13"/>
        <end position="23"/>
    </location>
</feature>
<protein>
    <submittedName>
        <fullName evidence="2">Uncharacterized protein</fullName>
    </submittedName>
</protein>
<gene>
    <name evidence="2" type="ORF">CCACVL1_14173</name>
</gene>
<evidence type="ECO:0000313" key="3">
    <source>
        <dbReference type="Proteomes" id="UP000188268"/>
    </source>
</evidence>
<dbReference type="Gramene" id="OMO78719">
    <property type="protein sequence ID" value="OMO78719"/>
    <property type="gene ID" value="CCACVL1_14173"/>
</dbReference>
<dbReference type="EMBL" id="AWWV01010525">
    <property type="protein sequence ID" value="OMO78719.1"/>
    <property type="molecule type" value="Genomic_DNA"/>
</dbReference>
<evidence type="ECO:0000256" key="1">
    <source>
        <dbReference type="SAM" id="MobiDB-lite"/>
    </source>
</evidence>
<dbReference type="AlphaFoldDB" id="A0A1R3I836"/>
<sequence length="23" mass="2472">MAEGQDKVFAVSLSHSHSSPNNE</sequence>
<evidence type="ECO:0000313" key="2">
    <source>
        <dbReference type="EMBL" id="OMO78719.1"/>
    </source>
</evidence>
<reference evidence="2 3" key="1">
    <citation type="submission" date="2013-09" db="EMBL/GenBank/DDBJ databases">
        <title>Corchorus capsularis genome sequencing.</title>
        <authorList>
            <person name="Alam M."/>
            <person name="Haque M.S."/>
            <person name="Islam M.S."/>
            <person name="Emdad E.M."/>
            <person name="Islam M.M."/>
            <person name="Ahmed B."/>
            <person name="Halim A."/>
            <person name="Hossen Q.M.M."/>
            <person name="Hossain M.Z."/>
            <person name="Ahmed R."/>
            <person name="Khan M.M."/>
            <person name="Islam R."/>
            <person name="Rashid M.M."/>
            <person name="Khan S.A."/>
            <person name="Rahman M.S."/>
            <person name="Alam M."/>
        </authorList>
    </citation>
    <scope>NUCLEOTIDE SEQUENCE [LARGE SCALE GENOMIC DNA]</scope>
    <source>
        <strain evidence="3">cv. CVL-1</strain>
        <tissue evidence="2">Whole seedling</tissue>
    </source>
</reference>